<feature type="domain" description="RNA polymerase sigma factor 70 region 4 type 2" evidence="2">
    <location>
        <begin position="108"/>
        <end position="160"/>
    </location>
</feature>
<dbReference type="NCBIfam" id="TIGR02937">
    <property type="entry name" value="sigma70-ECF"/>
    <property type="match status" value="1"/>
</dbReference>
<dbReference type="GO" id="GO:0003677">
    <property type="term" value="F:DNA binding"/>
    <property type="evidence" value="ECO:0007669"/>
    <property type="project" value="InterPro"/>
</dbReference>
<evidence type="ECO:0000313" key="4">
    <source>
        <dbReference type="Proteomes" id="UP000218439"/>
    </source>
</evidence>
<protein>
    <submittedName>
        <fullName evidence="3">RNA polymerase subunit sigma-24</fullName>
    </submittedName>
</protein>
<accession>A0A2A2AWV1</accession>
<evidence type="ECO:0000259" key="1">
    <source>
        <dbReference type="Pfam" id="PF04542"/>
    </source>
</evidence>
<dbReference type="NCBIfam" id="NF007214">
    <property type="entry name" value="PRK09636.1"/>
    <property type="match status" value="1"/>
</dbReference>
<evidence type="ECO:0000313" key="3">
    <source>
        <dbReference type="EMBL" id="PAT42253.1"/>
    </source>
</evidence>
<name>A0A2A2AWV1_9BURK</name>
<dbReference type="Pfam" id="PF08281">
    <property type="entry name" value="Sigma70_r4_2"/>
    <property type="match status" value="1"/>
</dbReference>
<reference evidence="3 4" key="1">
    <citation type="submission" date="2017-08" db="EMBL/GenBank/DDBJ databases">
        <title>WGS of Clinical strains of the CDC Group NO-1 linked to zoonotic infections in humans.</title>
        <authorList>
            <person name="Bernier A.-M."/>
            <person name="Bernard K."/>
        </authorList>
    </citation>
    <scope>NUCLEOTIDE SEQUENCE [LARGE SCALE GENOMIC DNA]</scope>
    <source>
        <strain evidence="3 4">NML120219</strain>
    </source>
</reference>
<dbReference type="EMBL" id="NSJE01000016">
    <property type="protein sequence ID" value="PAT42253.1"/>
    <property type="molecule type" value="Genomic_DNA"/>
</dbReference>
<proteinExistence type="predicted"/>
<dbReference type="PANTHER" id="PTHR30173:SF36">
    <property type="entry name" value="ECF RNA POLYMERASE SIGMA FACTOR SIGJ"/>
    <property type="match status" value="1"/>
</dbReference>
<dbReference type="Gene3D" id="1.10.1740.10">
    <property type="match status" value="1"/>
</dbReference>
<dbReference type="GO" id="GO:0006352">
    <property type="term" value="P:DNA-templated transcription initiation"/>
    <property type="evidence" value="ECO:0007669"/>
    <property type="project" value="InterPro"/>
</dbReference>
<dbReference type="CDD" id="cd06171">
    <property type="entry name" value="Sigma70_r4"/>
    <property type="match status" value="1"/>
</dbReference>
<dbReference type="InterPro" id="IPR013324">
    <property type="entry name" value="RNA_pol_sigma_r3/r4-like"/>
</dbReference>
<feature type="domain" description="RNA polymerase sigma-70 region 2" evidence="1">
    <location>
        <begin position="9"/>
        <end position="74"/>
    </location>
</feature>
<dbReference type="InterPro" id="IPR014284">
    <property type="entry name" value="RNA_pol_sigma-70_dom"/>
</dbReference>
<dbReference type="SUPFAM" id="SSF88659">
    <property type="entry name" value="Sigma3 and sigma4 domains of RNA polymerase sigma factors"/>
    <property type="match status" value="1"/>
</dbReference>
<dbReference type="InterPro" id="IPR036388">
    <property type="entry name" value="WH-like_DNA-bd_sf"/>
</dbReference>
<gene>
    <name evidence="3" type="ORF">CK621_10125</name>
</gene>
<dbReference type="AlphaFoldDB" id="A0A2A2AWV1"/>
<organism evidence="3 4">
    <name type="scientific">Vandammella animalimorsus</name>
    <dbReference type="NCBI Taxonomy" id="2029117"/>
    <lineage>
        <taxon>Bacteria</taxon>
        <taxon>Pseudomonadati</taxon>
        <taxon>Pseudomonadota</taxon>
        <taxon>Betaproteobacteria</taxon>
        <taxon>Burkholderiales</taxon>
        <taxon>Comamonadaceae</taxon>
        <taxon>Vandammella</taxon>
    </lineage>
</organism>
<dbReference type="Gene3D" id="1.10.10.10">
    <property type="entry name" value="Winged helix-like DNA-binding domain superfamily/Winged helix DNA-binding domain"/>
    <property type="match status" value="1"/>
</dbReference>
<dbReference type="GO" id="GO:0016987">
    <property type="term" value="F:sigma factor activity"/>
    <property type="evidence" value="ECO:0007669"/>
    <property type="project" value="InterPro"/>
</dbReference>
<dbReference type="Pfam" id="PF04542">
    <property type="entry name" value="Sigma70_r2"/>
    <property type="match status" value="1"/>
</dbReference>
<evidence type="ECO:0000259" key="2">
    <source>
        <dbReference type="Pfam" id="PF08281"/>
    </source>
</evidence>
<dbReference type="SUPFAM" id="SSF88946">
    <property type="entry name" value="Sigma2 domain of RNA polymerase sigma factors"/>
    <property type="match status" value="1"/>
</dbReference>
<dbReference type="InterPro" id="IPR013249">
    <property type="entry name" value="RNA_pol_sigma70_r4_t2"/>
</dbReference>
<dbReference type="PANTHER" id="PTHR30173">
    <property type="entry name" value="SIGMA 19 FACTOR"/>
    <property type="match status" value="1"/>
</dbReference>
<dbReference type="InterPro" id="IPR007627">
    <property type="entry name" value="RNA_pol_sigma70_r2"/>
</dbReference>
<sequence length="299" mass="33156">MQHDDYTALFEERRAFLTGLAYRMLGSLADAEDAVQDTYLKWIGADRSSIENHAAWLTTACTRRCVDMLRSLHRTREDYIGIWLPEPVYTHADLTPEDAVEHASSLSMAFLLVLERLAPKERAAYLLHEIFGRPYADVAATLGVKEATCRKLVSRARAKIGHADGRNIVPVERQVLLLEAFKSAVKTGNIEKLAAMLSQDITLSTDGGGKVPAQLGLLTGQSKVLDFVAAKLGSFWKTCQWRPTAINGLQGTLIHEQGKIIAAVGFSWDAAHNLDKILIVRNPEKLTRIESPSCYMPLQ</sequence>
<comment type="caution">
    <text evidence="3">The sequence shown here is derived from an EMBL/GenBank/DDBJ whole genome shotgun (WGS) entry which is preliminary data.</text>
</comment>
<dbReference type="InterPro" id="IPR052704">
    <property type="entry name" value="ECF_Sigma-70_Domain"/>
</dbReference>
<dbReference type="Proteomes" id="UP000218439">
    <property type="component" value="Unassembled WGS sequence"/>
</dbReference>
<dbReference type="InterPro" id="IPR013325">
    <property type="entry name" value="RNA_pol_sigma_r2"/>
</dbReference>
<dbReference type="RefSeq" id="WP_095552305.1">
    <property type="nucleotide sequence ID" value="NZ_CP154474.1"/>
</dbReference>